<dbReference type="SUPFAM" id="SSF103473">
    <property type="entry name" value="MFS general substrate transporter"/>
    <property type="match status" value="1"/>
</dbReference>
<evidence type="ECO:0000256" key="2">
    <source>
        <dbReference type="ARBA" id="ARBA00022692"/>
    </source>
</evidence>
<feature type="transmembrane region" description="Helical" evidence="5">
    <location>
        <begin position="403"/>
        <end position="423"/>
    </location>
</feature>
<feature type="transmembrane region" description="Helical" evidence="5">
    <location>
        <begin position="375"/>
        <end position="397"/>
    </location>
</feature>
<keyword evidence="8" id="KW-1185">Reference proteome</keyword>
<feature type="transmembrane region" description="Helical" evidence="5">
    <location>
        <begin position="288"/>
        <end position="307"/>
    </location>
</feature>
<dbReference type="PANTHER" id="PTHR11360:SF284">
    <property type="entry name" value="EG:103B4.3 PROTEIN-RELATED"/>
    <property type="match status" value="1"/>
</dbReference>
<dbReference type="Pfam" id="PF07690">
    <property type="entry name" value="MFS_1"/>
    <property type="match status" value="1"/>
</dbReference>
<dbReference type="Proteomes" id="UP000540412">
    <property type="component" value="Unassembled WGS sequence"/>
</dbReference>
<protein>
    <submittedName>
        <fullName evidence="7">MFS family permease</fullName>
    </submittedName>
</protein>
<dbReference type="InterPro" id="IPR050327">
    <property type="entry name" value="Proton-linked_MCT"/>
</dbReference>
<gene>
    <name evidence="7" type="ORF">BJY24_003417</name>
</gene>
<reference evidence="7 8" key="1">
    <citation type="submission" date="2020-08" db="EMBL/GenBank/DDBJ databases">
        <title>Sequencing the genomes of 1000 actinobacteria strains.</title>
        <authorList>
            <person name="Klenk H.-P."/>
        </authorList>
    </citation>
    <scope>NUCLEOTIDE SEQUENCE [LARGE SCALE GENOMIC DNA]</scope>
    <source>
        <strain evidence="7 8">DSM 43582</strain>
    </source>
</reference>
<feature type="transmembrane region" description="Helical" evidence="5">
    <location>
        <begin position="58"/>
        <end position="78"/>
    </location>
</feature>
<feature type="domain" description="Major facilitator superfamily (MFS) profile" evidence="6">
    <location>
        <begin position="24"/>
        <end position="430"/>
    </location>
</feature>
<dbReference type="PROSITE" id="PS50850">
    <property type="entry name" value="MFS"/>
    <property type="match status" value="1"/>
</dbReference>
<evidence type="ECO:0000313" key="7">
    <source>
        <dbReference type="EMBL" id="MBB5914550.1"/>
    </source>
</evidence>
<dbReference type="InterPro" id="IPR011701">
    <property type="entry name" value="MFS"/>
</dbReference>
<feature type="transmembrane region" description="Helical" evidence="5">
    <location>
        <begin position="342"/>
        <end position="363"/>
    </location>
</feature>
<keyword evidence="2 5" id="KW-0812">Transmembrane</keyword>
<comment type="caution">
    <text evidence="7">The sequence shown here is derived from an EMBL/GenBank/DDBJ whole genome shotgun (WGS) entry which is preliminary data.</text>
</comment>
<feature type="transmembrane region" description="Helical" evidence="5">
    <location>
        <begin position="115"/>
        <end position="135"/>
    </location>
</feature>
<dbReference type="GO" id="GO:0005886">
    <property type="term" value="C:plasma membrane"/>
    <property type="evidence" value="ECO:0007669"/>
    <property type="project" value="UniProtKB-SubCell"/>
</dbReference>
<feature type="transmembrane region" description="Helical" evidence="5">
    <location>
        <begin position="314"/>
        <end position="336"/>
    </location>
</feature>
<dbReference type="InterPro" id="IPR036259">
    <property type="entry name" value="MFS_trans_sf"/>
</dbReference>
<accession>A0A7W9UJC1</accession>
<dbReference type="Gene3D" id="1.20.1250.20">
    <property type="entry name" value="MFS general substrate transporter like domains"/>
    <property type="match status" value="2"/>
</dbReference>
<evidence type="ECO:0000256" key="4">
    <source>
        <dbReference type="ARBA" id="ARBA00023136"/>
    </source>
</evidence>
<dbReference type="AlphaFoldDB" id="A0A7W9UJC1"/>
<feature type="transmembrane region" description="Helical" evidence="5">
    <location>
        <begin position="181"/>
        <end position="201"/>
    </location>
</feature>
<feature type="transmembrane region" description="Helical" evidence="5">
    <location>
        <begin position="90"/>
        <end position="109"/>
    </location>
</feature>
<evidence type="ECO:0000256" key="1">
    <source>
        <dbReference type="ARBA" id="ARBA00004651"/>
    </source>
</evidence>
<comment type="subcellular location">
    <subcellularLocation>
        <location evidence="1">Cell membrane</location>
        <topology evidence="1">Multi-pass membrane protein</topology>
    </subcellularLocation>
</comment>
<feature type="transmembrane region" description="Helical" evidence="5">
    <location>
        <begin position="21"/>
        <end position="46"/>
    </location>
</feature>
<evidence type="ECO:0000256" key="5">
    <source>
        <dbReference type="SAM" id="Phobius"/>
    </source>
</evidence>
<keyword evidence="4 5" id="KW-0472">Membrane</keyword>
<sequence length="435" mass="45010">MTIHDRRTDLIDTSRTRWHPAWTMVAVAALALVAAGSFTTIAGLVTGPLVDSQGWSRTGIGVGVGINMVLYGAVAPFAAAAMDRYGLRRVTALALALLVVSSVLLTTLVPSVLWFVLWWGLLVGVGTGAVTMVFGATVANRWFHEKIGLATGLLTAASVVGQFAMLPLLSVVLSHNGWRGPVLVCGGLAVVALIGVLALLADTPRVVGALRYGAGDTGDDGTVPAGNRTVNPFRRTVAALAACLRDTRFWVLAFMFALCGATTNGLMWSHFTPAAHDHGMAATSASGLLAIVGLTNIAGTVGAGWLGDRIEPRILLALFFLGRGLSLAALPMLFTAGISPSLVAFAVAFGILDVATVPPTLALCRHYFGDNAALAFGWINVFHQIGAGSMGLIGGFIRDVDGSYTPVWIAGAAACVVAAVLGATTSRIHGLRTTA</sequence>
<evidence type="ECO:0000259" key="6">
    <source>
        <dbReference type="PROSITE" id="PS50850"/>
    </source>
</evidence>
<feature type="transmembrane region" description="Helical" evidence="5">
    <location>
        <begin position="147"/>
        <end position="169"/>
    </location>
</feature>
<dbReference type="EMBL" id="JACHIT010000001">
    <property type="protein sequence ID" value="MBB5914550.1"/>
    <property type="molecule type" value="Genomic_DNA"/>
</dbReference>
<dbReference type="InterPro" id="IPR020846">
    <property type="entry name" value="MFS_dom"/>
</dbReference>
<organism evidence="7 8">
    <name type="scientific">Nocardia transvalensis</name>
    <dbReference type="NCBI Taxonomy" id="37333"/>
    <lineage>
        <taxon>Bacteria</taxon>
        <taxon>Bacillati</taxon>
        <taxon>Actinomycetota</taxon>
        <taxon>Actinomycetes</taxon>
        <taxon>Mycobacteriales</taxon>
        <taxon>Nocardiaceae</taxon>
        <taxon>Nocardia</taxon>
    </lineage>
</organism>
<dbReference type="RefSeq" id="WP_051162623.1">
    <property type="nucleotide sequence ID" value="NZ_JACHIT010000001.1"/>
</dbReference>
<proteinExistence type="predicted"/>
<dbReference type="GO" id="GO:0022857">
    <property type="term" value="F:transmembrane transporter activity"/>
    <property type="evidence" value="ECO:0007669"/>
    <property type="project" value="InterPro"/>
</dbReference>
<dbReference type="PANTHER" id="PTHR11360">
    <property type="entry name" value="MONOCARBOXYLATE TRANSPORTER"/>
    <property type="match status" value="1"/>
</dbReference>
<evidence type="ECO:0000256" key="3">
    <source>
        <dbReference type="ARBA" id="ARBA00022989"/>
    </source>
</evidence>
<dbReference type="CDD" id="cd17355">
    <property type="entry name" value="MFS_YcxA_like"/>
    <property type="match status" value="1"/>
</dbReference>
<name>A0A7W9UJC1_9NOCA</name>
<evidence type="ECO:0000313" key="8">
    <source>
        <dbReference type="Proteomes" id="UP000540412"/>
    </source>
</evidence>
<keyword evidence="3 5" id="KW-1133">Transmembrane helix</keyword>
<feature type="transmembrane region" description="Helical" evidence="5">
    <location>
        <begin position="249"/>
        <end position="268"/>
    </location>
</feature>